<comment type="similarity">
    <text evidence="1">Belongs to the WXG100 family.</text>
</comment>
<reference evidence="2 3" key="1">
    <citation type="submission" date="2017-10" db="EMBL/GenBank/DDBJ databases">
        <title>Sequencing the genomes of 1000 actinobacteria strains.</title>
        <authorList>
            <person name="Klenk H.-P."/>
        </authorList>
    </citation>
    <scope>NUCLEOTIDE SEQUENCE [LARGE SCALE GENOMIC DNA]</scope>
    <source>
        <strain evidence="2 3">DSM 46092</strain>
    </source>
</reference>
<dbReference type="EMBL" id="PDJK01000002">
    <property type="protein sequence ID" value="PFG47600.1"/>
    <property type="molecule type" value="Genomic_DNA"/>
</dbReference>
<dbReference type="Proteomes" id="UP000243542">
    <property type="component" value="Unassembled WGS sequence"/>
</dbReference>
<evidence type="ECO:0000313" key="2">
    <source>
        <dbReference type="EMBL" id="PFG47600.1"/>
    </source>
</evidence>
<comment type="caution">
    <text evidence="2">The sequence shown here is derived from an EMBL/GenBank/DDBJ whole genome shotgun (WGS) entry which is preliminary data.</text>
</comment>
<gene>
    <name evidence="2" type="ORF">ATK36_2647</name>
</gene>
<organism evidence="2 3">
    <name type="scientific">Amycolatopsis sulphurea</name>
    <dbReference type="NCBI Taxonomy" id="76022"/>
    <lineage>
        <taxon>Bacteria</taxon>
        <taxon>Bacillati</taxon>
        <taxon>Actinomycetota</taxon>
        <taxon>Actinomycetes</taxon>
        <taxon>Pseudonocardiales</taxon>
        <taxon>Pseudonocardiaceae</taxon>
        <taxon>Amycolatopsis</taxon>
    </lineage>
</organism>
<name>A0A2A9FAS7_9PSEU</name>
<dbReference type="AlphaFoldDB" id="A0A2A9FAS7"/>
<accession>A0A2A9FAS7</accession>
<keyword evidence="3" id="KW-1185">Reference proteome</keyword>
<dbReference type="NCBIfam" id="TIGR03930">
    <property type="entry name" value="WXG100_ESAT6"/>
    <property type="match status" value="1"/>
</dbReference>
<protein>
    <recommendedName>
        <fullName evidence="1">ESAT-6-like protein</fullName>
    </recommendedName>
</protein>
<dbReference type="InterPro" id="IPR036689">
    <property type="entry name" value="ESAT-6-like_sf"/>
</dbReference>
<dbReference type="Pfam" id="PF06013">
    <property type="entry name" value="WXG100"/>
    <property type="match status" value="1"/>
</dbReference>
<dbReference type="InterPro" id="IPR010310">
    <property type="entry name" value="T7SS_ESAT-6-like"/>
</dbReference>
<dbReference type="Gene3D" id="1.10.287.1060">
    <property type="entry name" value="ESAT-6-like"/>
    <property type="match status" value="1"/>
</dbReference>
<dbReference type="SUPFAM" id="SSF140453">
    <property type="entry name" value="EsxAB dimer-like"/>
    <property type="match status" value="1"/>
</dbReference>
<sequence length="106" mass="11543">MAGGFTGTPEQFTAAEGRVVDVRAQMDQQLSKLEGEIEATRAGWQGEAQAAFTNVMMRFNETGKGLNSALQHIGELLKEAGSTYQRSEQQQQEIMESMNKGFGVLG</sequence>
<proteinExistence type="inferred from homology"/>
<evidence type="ECO:0000256" key="1">
    <source>
        <dbReference type="RuleBase" id="RU362001"/>
    </source>
</evidence>
<evidence type="ECO:0000313" key="3">
    <source>
        <dbReference type="Proteomes" id="UP000243542"/>
    </source>
</evidence>
<dbReference type="RefSeq" id="WP_098511558.1">
    <property type="nucleotide sequence ID" value="NZ_JBIAKZ010000026.1"/>
</dbReference>